<name>A0A6A6WJM3_9PEZI</name>
<feature type="non-terminal residue" evidence="2">
    <location>
        <position position="379"/>
    </location>
</feature>
<dbReference type="Proteomes" id="UP000799437">
    <property type="component" value="Unassembled WGS sequence"/>
</dbReference>
<keyword evidence="3" id="KW-1185">Reference proteome</keyword>
<dbReference type="AlphaFoldDB" id="A0A6A6WJM3"/>
<dbReference type="InterPro" id="IPR010775">
    <property type="entry name" value="DUF1365"/>
</dbReference>
<dbReference type="PANTHER" id="PTHR33973">
    <property type="entry name" value="OS07G0153300 PROTEIN"/>
    <property type="match status" value="1"/>
</dbReference>
<dbReference type="PANTHER" id="PTHR33973:SF4">
    <property type="entry name" value="OS07G0153300 PROTEIN"/>
    <property type="match status" value="1"/>
</dbReference>
<evidence type="ECO:0000313" key="3">
    <source>
        <dbReference type="Proteomes" id="UP000799437"/>
    </source>
</evidence>
<dbReference type="EMBL" id="ML996565">
    <property type="protein sequence ID" value="KAF2762420.1"/>
    <property type="molecule type" value="Genomic_DNA"/>
</dbReference>
<accession>A0A6A6WJM3</accession>
<dbReference type="GeneID" id="54490202"/>
<dbReference type="RefSeq" id="XP_033604871.1">
    <property type="nucleotide sequence ID" value="XM_033749148.1"/>
</dbReference>
<sequence length="379" mass="42704">MYQAIWLPRWIRPSGTGTSTSSKLANSPFRPLLLPCKTTHARVFPKKHSFGYSYLFVGVPVGWHGKVGSLLSVDTHCCFDGNEDKGWFHVQAGDYLERGSEELDLKGKLHAYLESQGVKSEEWTHAYLVTAPKFLGYSFNPVSFWYIYSDDLTLKYMILEVNNTFDERRIYLLKAGDDAGNGTTTSSTPNPKPPKRFTNVWTKDFHVSPFNSRKGTYSLSALNPLAQSPDIQIDNTITLKSSKHHPKLVARVFSTSAPLDPRTLNLRQTTRFITAWWWVGLVTFPRIVREAGKLFFRRKLHVWYRPEVDRQSIGRTPTAEESTLAPFITSHIQALLTHTPTPLSLTLSSPIPFSTTTTPQSTTPTTQSTTTTTTTLTSP</sequence>
<evidence type="ECO:0000256" key="1">
    <source>
        <dbReference type="SAM" id="MobiDB-lite"/>
    </source>
</evidence>
<feature type="region of interest" description="Disordered" evidence="1">
    <location>
        <begin position="352"/>
        <end position="379"/>
    </location>
</feature>
<dbReference type="Pfam" id="PF07103">
    <property type="entry name" value="DUF1365"/>
    <property type="match status" value="1"/>
</dbReference>
<evidence type="ECO:0008006" key="4">
    <source>
        <dbReference type="Google" id="ProtNLM"/>
    </source>
</evidence>
<proteinExistence type="predicted"/>
<organism evidence="2 3">
    <name type="scientific">Pseudovirgaria hyperparasitica</name>
    <dbReference type="NCBI Taxonomy" id="470096"/>
    <lineage>
        <taxon>Eukaryota</taxon>
        <taxon>Fungi</taxon>
        <taxon>Dikarya</taxon>
        <taxon>Ascomycota</taxon>
        <taxon>Pezizomycotina</taxon>
        <taxon>Dothideomycetes</taxon>
        <taxon>Dothideomycetes incertae sedis</taxon>
        <taxon>Acrospermales</taxon>
        <taxon>Acrospermaceae</taxon>
        <taxon>Pseudovirgaria</taxon>
    </lineage>
</organism>
<gene>
    <name evidence="2" type="ORF">EJ05DRAFT_533980</name>
</gene>
<evidence type="ECO:0000313" key="2">
    <source>
        <dbReference type="EMBL" id="KAF2762420.1"/>
    </source>
</evidence>
<reference evidence="2" key="1">
    <citation type="journal article" date="2020" name="Stud. Mycol.">
        <title>101 Dothideomycetes genomes: a test case for predicting lifestyles and emergence of pathogens.</title>
        <authorList>
            <person name="Haridas S."/>
            <person name="Albert R."/>
            <person name="Binder M."/>
            <person name="Bloem J."/>
            <person name="Labutti K."/>
            <person name="Salamov A."/>
            <person name="Andreopoulos B."/>
            <person name="Baker S."/>
            <person name="Barry K."/>
            <person name="Bills G."/>
            <person name="Bluhm B."/>
            <person name="Cannon C."/>
            <person name="Castanera R."/>
            <person name="Culley D."/>
            <person name="Daum C."/>
            <person name="Ezra D."/>
            <person name="Gonzalez J."/>
            <person name="Henrissat B."/>
            <person name="Kuo A."/>
            <person name="Liang C."/>
            <person name="Lipzen A."/>
            <person name="Lutzoni F."/>
            <person name="Magnuson J."/>
            <person name="Mondo S."/>
            <person name="Nolan M."/>
            <person name="Ohm R."/>
            <person name="Pangilinan J."/>
            <person name="Park H.-J."/>
            <person name="Ramirez L."/>
            <person name="Alfaro M."/>
            <person name="Sun H."/>
            <person name="Tritt A."/>
            <person name="Yoshinaga Y."/>
            <person name="Zwiers L.-H."/>
            <person name="Turgeon B."/>
            <person name="Goodwin S."/>
            <person name="Spatafora J."/>
            <person name="Crous P."/>
            <person name="Grigoriev I."/>
        </authorList>
    </citation>
    <scope>NUCLEOTIDE SEQUENCE</scope>
    <source>
        <strain evidence="2">CBS 121739</strain>
    </source>
</reference>
<protein>
    <recommendedName>
        <fullName evidence="4">DUF1365-domain-containing protein</fullName>
    </recommendedName>
</protein>
<dbReference type="OrthoDB" id="3340520at2759"/>